<dbReference type="EMBL" id="DSBW01000141">
    <property type="protein sequence ID" value="HED31287.1"/>
    <property type="molecule type" value="Genomic_DNA"/>
</dbReference>
<dbReference type="AlphaFoldDB" id="A0A831SMR7"/>
<proteinExistence type="predicted"/>
<feature type="compositionally biased region" description="Basic residues" evidence="1">
    <location>
        <begin position="175"/>
        <end position="185"/>
    </location>
</feature>
<feature type="domain" description="STAS" evidence="2">
    <location>
        <begin position="1"/>
        <end position="112"/>
    </location>
</feature>
<dbReference type="InterPro" id="IPR036513">
    <property type="entry name" value="STAS_dom_sf"/>
</dbReference>
<reference evidence="3" key="1">
    <citation type="journal article" date="2020" name="mSystems">
        <title>Genome- and Community-Level Interaction Insights into Carbon Utilization and Element Cycling Functions of Hydrothermarchaeota in Hydrothermal Sediment.</title>
        <authorList>
            <person name="Zhou Z."/>
            <person name="Liu Y."/>
            <person name="Xu W."/>
            <person name="Pan J."/>
            <person name="Luo Z.H."/>
            <person name="Li M."/>
        </authorList>
    </citation>
    <scope>NUCLEOTIDE SEQUENCE [LARGE SCALE GENOMIC DNA]</scope>
    <source>
        <strain evidence="3">SpSt-1181</strain>
    </source>
</reference>
<feature type="region of interest" description="Disordered" evidence="1">
    <location>
        <begin position="117"/>
        <end position="185"/>
    </location>
</feature>
<dbReference type="InterPro" id="IPR002645">
    <property type="entry name" value="STAS_dom"/>
</dbReference>
<dbReference type="Pfam" id="PF01740">
    <property type="entry name" value="STAS"/>
    <property type="match status" value="1"/>
</dbReference>
<dbReference type="PANTHER" id="PTHR33495">
    <property type="entry name" value="ANTI-SIGMA FACTOR ANTAGONIST TM_1081-RELATED-RELATED"/>
    <property type="match status" value="1"/>
</dbReference>
<gene>
    <name evidence="3" type="ORF">ENN50_06330</name>
</gene>
<evidence type="ECO:0000259" key="2">
    <source>
        <dbReference type="PROSITE" id="PS50801"/>
    </source>
</evidence>
<feature type="compositionally biased region" description="Acidic residues" evidence="1">
    <location>
        <begin position="151"/>
        <end position="171"/>
    </location>
</feature>
<sequence>MRHSVSTRRDLTILKIEEPVFDVRFAQAFSGLIDDMLNEEEQKHLIIDLSQVKAIDSCGIGCMLKTHKQANQSEGIAIFVALCQQIKELLKIAGLDKQLYIFTSLNEVMTLIEPAAKSRRNSRKKSKPKQVFEESDDIELIAASDYASDNMVDEPESEEEEICDSPEDTEEEPKPRKKRGRPKKQ</sequence>
<evidence type="ECO:0000256" key="1">
    <source>
        <dbReference type="SAM" id="MobiDB-lite"/>
    </source>
</evidence>
<accession>A0A831SMR7</accession>
<dbReference type="CDD" id="cd07043">
    <property type="entry name" value="STAS_anti-anti-sigma_factors"/>
    <property type="match status" value="1"/>
</dbReference>
<dbReference type="Gene3D" id="3.30.750.24">
    <property type="entry name" value="STAS domain"/>
    <property type="match status" value="1"/>
</dbReference>
<dbReference type="Proteomes" id="UP000886335">
    <property type="component" value="Unassembled WGS sequence"/>
</dbReference>
<organism evidence="3">
    <name type="scientific">Prosthecochloris aestuarii</name>
    <dbReference type="NCBI Taxonomy" id="1102"/>
    <lineage>
        <taxon>Bacteria</taxon>
        <taxon>Pseudomonadati</taxon>
        <taxon>Chlorobiota</taxon>
        <taxon>Chlorobiia</taxon>
        <taxon>Chlorobiales</taxon>
        <taxon>Chlorobiaceae</taxon>
        <taxon>Prosthecochloris</taxon>
    </lineage>
</organism>
<dbReference type="PROSITE" id="PS50801">
    <property type="entry name" value="STAS"/>
    <property type="match status" value="1"/>
</dbReference>
<feature type="compositionally biased region" description="Basic residues" evidence="1">
    <location>
        <begin position="117"/>
        <end position="128"/>
    </location>
</feature>
<evidence type="ECO:0000313" key="3">
    <source>
        <dbReference type="EMBL" id="HED31287.1"/>
    </source>
</evidence>
<dbReference type="GO" id="GO:0043856">
    <property type="term" value="F:anti-sigma factor antagonist activity"/>
    <property type="evidence" value="ECO:0007669"/>
    <property type="project" value="TreeGrafter"/>
</dbReference>
<comment type="caution">
    <text evidence="3">The sequence shown here is derived from an EMBL/GenBank/DDBJ whole genome shotgun (WGS) entry which is preliminary data.</text>
</comment>
<name>A0A831SMR7_PROAE</name>
<protein>
    <submittedName>
        <fullName evidence="3">Anti-sigma factor antagonist</fullName>
    </submittedName>
</protein>
<dbReference type="SUPFAM" id="SSF52091">
    <property type="entry name" value="SpoIIaa-like"/>
    <property type="match status" value="1"/>
</dbReference>